<dbReference type="InterPro" id="IPR001932">
    <property type="entry name" value="PPM-type_phosphatase-like_dom"/>
</dbReference>
<sequence length="197" mass="22215">MTQPKVQVSVFQQPKEGNTFCGDSYFYNETEDHFICAIADGLGSGEYAMESSQAVIDIIQENNHVGVEELVLKSNEILFGKRGVVLGILKIDFNSESYSFSSIGNIGIMTVTDGNIKKRNIPNNGYLAGYKRHIKVQNYKLQKNTTFIMFSDGVQDKELSKSFFIDNDVKRITKAYEMTSDKNKKDDTTLIAMRYEG</sequence>
<dbReference type="SUPFAM" id="SSF81606">
    <property type="entry name" value="PP2C-like"/>
    <property type="match status" value="1"/>
</dbReference>
<organism evidence="2 3">
    <name type="scientific">Oceanobacillus luteolus</name>
    <dbReference type="NCBI Taxonomy" id="1274358"/>
    <lineage>
        <taxon>Bacteria</taxon>
        <taxon>Bacillati</taxon>
        <taxon>Bacillota</taxon>
        <taxon>Bacilli</taxon>
        <taxon>Bacillales</taxon>
        <taxon>Bacillaceae</taxon>
        <taxon>Oceanobacillus</taxon>
    </lineage>
</organism>
<evidence type="ECO:0000313" key="3">
    <source>
        <dbReference type="Proteomes" id="UP001597221"/>
    </source>
</evidence>
<comment type="caution">
    <text evidence="2">The sequence shown here is derived from an EMBL/GenBank/DDBJ whole genome shotgun (WGS) entry which is preliminary data.</text>
</comment>
<dbReference type="Proteomes" id="UP001597221">
    <property type="component" value="Unassembled WGS sequence"/>
</dbReference>
<dbReference type="SMART" id="SM00331">
    <property type="entry name" value="PP2C_SIG"/>
    <property type="match status" value="1"/>
</dbReference>
<protein>
    <submittedName>
        <fullName evidence="2">SpoIIE family protein phosphatase</fullName>
    </submittedName>
</protein>
<proteinExistence type="predicted"/>
<dbReference type="Gene3D" id="3.60.40.10">
    <property type="entry name" value="PPM-type phosphatase domain"/>
    <property type="match status" value="1"/>
</dbReference>
<evidence type="ECO:0000259" key="1">
    <source>
        <dbReference type="SMART" id="SM00331"/>
    </source>
</evidence>
<dbReference type="EMBL" id="JBHUDE010000148">
    <property type="protein sequence ID" value="MFD1609138.1"/>
    <property type="molecule type" value="Genomic_DNA"/>
</dbReference>
<name>A0ABW4HUQ8_9BACI</name>
<feature type="domain" description="PPM-type phosphatase" evidence="1">
    <location>
        <begin position="5"/>
        <end position="195"/>
    </location>
</feature>
<dbReference type="InterPro" id="IPR039248">
    <property type="entry name" value="Ptase_RsbX"/>
</dbReference>
<gene>
    <name evidence="2" type="ORF">ACFSBH_16095</name>
</gene>
<accession>A0ABW4HUQ8</accession>
<dbReference type="RefSeq" id="WP_251517557.1">
    <property type="nucleotide sequence ID" value="NZ_JAMBON010000061.1"/>
</dbReference>
<dbReference type="PANTHER" id="PTHR35801">
    <property type="entry name" value="PHOSPHOSERINE PHOSPHATASE RSBX"/>
    <property type="match status" value="1"/>
</dbReference>
<dbReference type="PANTHER" id="PTHR35801:SF1">
    <property type="entry name" value="PHOSPHOSERINE PHOSPHATASE RSBX"/>
    <property type="match status" value="1"/>
</dbReference>
<evidence type="ECO:0000313" key="2">
    <source>
        <dbReference type="EMBL" id="MFD1609138.1"/>
    </source>
</evidence>
<keyword evidence="3" id="KW-1185">Reference proteome</keyword>
<dbReference type="InterPro" id="IPR036457">
    <property type="entry name" value="PPM-type-like_dom_sf"/>
</dbReference>
<reference evidence="3" key="1">
    <citation type="journal article" date="2019" name="Int. J. Syst. Evol. Microbiol.">
        <title>The Global Catalogue of Microorganisms (GCM) 10K type strain sequencing project: providing services to taxonomists for standard genome sequencing and annotation.</title>
        <authorList>
            <consortium name="The Broad Institute Genomics Platform"/>
            <consortium name="The Broad Institute Genome Sequencing Center for Infectious Disease"/>
            <person name="Wu L."/>
            <person name="Ma J."/>
        </authorList>
    </citation>
    <scope>NUCLEOTIDE SEQUENCE [LARGE SCALE GENOMIC DNA]</scope>
    <source>
        <strain evidence="3">CGMCC 1.12376</strain>
    </source>
</reference>
<dbReference type="Pfam" id="PF07228">
    <property type="entry name" value="SpoIIE"/>
    <property type="match status" value="1"/>
</dbReference>